<keyword evidence="2 4" id="KW-0238">DNA-binding</keyword>
<dbReference type="InterPro" id="IPR011010">
    <property type="entry name" value="DNA_brk_join_enz"/>
</dbReference>
<dbReference type="InterPro" id="IPR025269">
    <property type="entry name" value="SAM-like_dom"/>
</dbReference>
<comment type="caution">
    <text evidence="7">The sequence shown here is derived from an EMBL/GenBank/DDBJ whole genome shotgun (WGS) entry which is preliminary data.</text>
</comment>
<dbReference type="Pfam" id="PF00589">
    <property type="entry name" value="Phage_integrase"/>
    <property type="match status" value="1"/>
</dbReference>
<keyword evidence="1" id="KW-0229">DNA integration</keyword>
<dbReference type="PANTHER" id="PTHR30349">
    <property type="entry name" value="PHAGE INTEGRASE-RELATED"/>
    <property type="match status" value="1"/>
</dbReference>
<evidence type="ECO:0000259" key="6">
    <source>
        <dbReference type="PROSITE" id="PS51900"/>
    </source>
</evidence>
<evidence type="ECO:0008006" key="9">
    <source>
        <dbReference type="Google" id="ProtNLM"/>
    </source>
</evidence>
<evidence type="ECO:0000313" key="8">
    <source>
        <dbReference type="Proteomes" id="UP000192276"/>
    </source>
</evidence>
<dbReference type="InterPro" id="IPR050090">
    <property type="entry name" value="Tyrosine_recombinase_XerCD"/>
</dbReference>
<dbReference type="InterPro" id="IPR002104">
    <property type="entry name" value="Integrase_catalytic"/>
</dbReference>
<dbReference type="GO" id="GO:0015074">
    <property type="term" value="P:DNA integration"/>
    <property type="evidence" value="ECO:0007669"/>
    <property type="project" value="UniProtKB-KW"/>
</dbReference>
<dbReference type="Gene3D" id="1.10.443.10">
    <property type="entry name" value="Intergrase catalytic core"/>
    <property type="match status" value="1"/>
</dbReference>
<dbReference type="OrthoDB" id="9766545at2"/>
<dbReference type="GO" id="GO:0003677">
    <property type="term" value="F:DNA binding"/>
    <property type="evidence" value="ECO:0007669"/>
    <property type="project" value="UniProtKB-UniRule"/>
</dbReference>
<dbReference type="STRING" id="550983.A4R26_33755"/>
<evidence type="ECO:0000256" key="4">
    <source>
        <dbReference type="PROSITE-ProRule" id="PRU01248"/>
    </source>
</evidence>
<evidence type="ECO:0000256" key="1">
    <source>
        <dbReference type="ARBA" id="ARBA00022908"/>
    </source>
</evidence>
<dbReference type="Proteomes" id="UP000192276">
    <property type="component" value="Unassembled WGS sequence"/>
</dbReference>
<keyword evidence="8" id="KW-1185">Reference proteome</keyword>
<keyword evidence="3" id="KW-0233">DNA recombination</keyword>
<evidence type="ECO:0000256" key="3">
    <source>
        <dbReference type="ARBA" id="ARBA00023172"/>
    </source>
</evidence>
<protein>
    <recommendedName>
        <fullName evidence="9">Integrase</fullName>
    </recommendedName>
</protein>
<dbReference type="PROSITE" id="PS51898">
    <property type="entry name" value="TYR_RECOMBINASE"/>
    <property type="match status" value="1"/>
</dbReference>
<dbReference type="EMBL" id="LWBP01000092">
    <property type="protein sequence ID" value="OQP64202.1"/>
    <property type="molecule type" value="Genomic_DNA"/>
</dbReference>
<evidence type="ECO:0000313" key="7">
    <source>
        <dbReference type="EMBL" id="OQP64202.1"/>
    </source>
</evidence>
<feature type="domain" description="Core-binding (CB)" evidence="6">
    <location>
        <begin position="3"/>
        <end position="97"/>
    </location>
</feature>
<name>A0A1V9G0U4_9BACT</name>
<organism evidence="7 8">
    <name type="scientific">Niastella populi</name>
    <dbReference type="NCBI Taxonomy" id="550983"/>
    <lineage>
        <taxon>Bacteria</taxon>
        <taxon>Pseudomonadati</taxon>
        <taxon>Bacteroidota</taxon>
        <taxon>Chitinophagia</taxon>
        <taxon>Chitinophagales</taxon>
        <taxon>Chitinophagaceae</taxon>
        <taxon>Niastella</taxon>
    </lineage>
</organism>
<dbReference type="Gene3D" id="1.10.150.130">
    <property type="match status" value="1"/>
</dbReference>
<dbReference type="GO" id="GO:0006310">
    <property type="term" value="P:DNA recombination"/>
    <property type="evidence" value="ECO:0007669"/>
    <property type="project" value="UniProtKB-KW"/>
</dbReference>
<dbReference type="RefSeq" id="WP_081163643.1">
    <property type="nucleotide sequence ID" value="NZ_LWBP01000092.1"/>
</dbReference>
<evidence type="ECO:0000259" key="5">
    <source>
        <dbReference type="PROSITE" id="PS51898"/>
    </source>
</evidence>
<dbReference type="InterPro" id="IPR010998">
    <property type="entry name" value="Integrase_recombinase_N"/>
</dbReference>
<dbReference type="AlphaFoldDB" id="A0A1V9G0U4"/>
<dbReference type="CDD" id="cd00397">
    <property type="entry name" value="DNA_BRE_C"/>
    <property type="match status" value="1"/>
</dbReference>
<evidence type="ECO:0000256" key="2">
    <source>
        <dbReference type="ARBA" id="ARBA00023125"/>
    </source>
</evidence>
<dbReference type="SUPFAM" id="SSF56349">
    <property type="entry name" value="DNA breaking-rejoining enzymes"/>
    <property type="match status" value="1"/>
</dbReference>
<proteinExistence type="predicted"/>
<reference evidence="8" key="1">
    <citation type="submission" date="2016-04" db="EMBL/GenBank/DDBJ databases">
        <authorList>
            <person name="Chen L."/>
            <person name="Zhuang W."/>
            <person name="Wang G."/>
        </authorList>
    </citation>
    <scope>NUCLEOTIDE SEQUENCE [LARGE SCALE GENOMIC DNA]</scope>
    <source>
        <strain evidence="8">208</strain>
    </source>
</reference>
<dbReference type="Pfam" id="PF13102">
    <property type="entry name" value="Phage_int_SAM_5"/>
    <property type="match status" value="1"/>
</dbReference>
<feature type="domain" description="Tyr recombinase" evidence="5">
    <location>
        <begin position="118"/>
        <end position="303"/>
    </location>
</feature>
<gene>
    <name evidence="7" type="ORF">A4R26_33755</name>
</gene>
<dbReference type="InterPro" id="IPR044068">
    <property type="entry name" value="CB"/>
</dbReference>
<dbReference type="PROSITE" id="PS51900">
    <property type="entry name" value="CB"/>
    <property type="match status" value="1"/>
</dbReference>
<dbReference type="InterPro" id="IPR013762">
    <property type="entry name" value="Integrase-like_cat_sf"/>
</dbReference>
<accession>A0A1V9G0U4</accession>
<sequence>MRKDLQQLFNEFMYEYEYVRKIRPETVRAYRYTYALLTKMVPEISIDNISPEVITRFFKILQERKRVVGKGIVKVGIKKSTAATYWRKLNAFFGWLTVREHIPRNPLKSMLYPRPEYEDRKFLKKQQIEKIFAAIQNHSENLFLLKRNLALFYLLLFCGLRREEVTFLQIRDIDFEGKILTVRSETSKSGLTRRLPLHSVVLLYLRDYLKERRSYTSQYLIISSKQDDRLTYDGLEHLVKRLRERSGVRFHLHQFRHTFAINFLKKSNNIAKLKQLLGHKSILMTMAYLRCMPTDEMRDDIESMSIDALI</sequence>